<gene>
    <name evidence="8" type="primary">mexA</name>
    <name evidence="8" type="ORF">AQS8620_01123</name>
</gene>
<dbReference type="InterPro" id="IPR058625">
    <property type="entry name" value="MdtA-like_BSH"/>
</dbReference>
<feature type="domain" description="Multidrug resistance protein MdtA-like C-terminal permuted SH3" evidence="7">
    <location>
        <begin position="320"/>
        <end position="379"/>
    </location>
</feature>
<dbReference type="GO" id="GO:0030313">
    <property type="term" value="C:cell envelope"/>
    <property type="evidence" value="ECO:0007669"/>
    <property type="project" value="UniProtKB-SubCell"/>
</dbReference>
<reference evidence="8 9" key="1">
    <citation type="submission" date="2017-03" db="EMBL/GenBank/DDBJ databases">
        <authorList>
            <person name="Afonso C.L."/>
            <person name="Miller P.J."/>
            <person name="Scott M.A."/>
            <person name="Spackman E."/>
            <person name="Goraichik I."/>
            <person name="Dimitrov K.M."/>
            <person name="Suarez D.L."/>
            <person name="Swayne D.E."/>
        </authorList>
    </citation>
    <scope>NUCLEOTIDE SEQUENCE [LARGE SCALE GENOMIC DNA]</scope>
    <source>
        <strain evidence="8 9">CECT 8620</strain>
    </source>
</reference>
<evidence type="ECO:0000313" key="8">
    <source>
        <dbReference type="EMBL" id="SLN32997.1"/>
    </source>
</evidence>
<accession>A0A1Y5S9E5</accession>
<dbReference type="Gene3D" id="1.10.287.470">
    <property type="entry name" value="Helix hairpin bin"/>
    <property type="match status" value="1"/>
</dbReference>
<dbReference type="Gene3D" id="2.40.420.20">
    <property type="match status" value="1"/>
</dbReference>
<dbReference type="Pfam" id="PF25967">
    <property type="entry name" value="RND-MFP_C"/>
    <property type="match status" value="1"/>
</dbReference>
<evidence type="ECO:0000256" key="2">
    <source>
        <dbReference type="ARBA" id="ARBA00009477"/>
    </source>
</evidence>
<feature type="region of interest" description="Disordered" evidence="3">
    <location>
        <begin position="398"/>
        <end position="420"/>
    </location>
</feature>
<dbReference type="GO" id="GO:0005886">
    <property type="term" value="C:plasma membrane"/>
    <property type="evidence" value="ECO:0007669"/>
    <property type="project" value="TreeGrafter"/>
</dbReference>
<feature type="compositionally biased region" description="Low complexity" evidence="3">
    <location>
        <begin position="402"/>
        <end position="413"/>
    </location>
</feature>
<proteinExistence type="inferred from homology"/>
<dbReference type="Pfam" id="PF25917">
    <property type="entry name" value="BSH_RND"/>
    <property type="match status" value="1"/>
</dbReference>
<dbReference type="InterPro" id="IPR058627">
    <property type="entry name" value="MdtA-like_C"/>
</dbReference>
<dbReference type="GO" id="GO:0022857">
    <property type="term" value="F:transmembrane transporter activity"/>
    <property type="evidence" value="ECO:0007669"/>
    <property type="project" value="InterPro"/>
</dbReference>
<name>A0A1Y5S9E5_9RHOB</name>
<organism evidence="8 9">
    <name type="scientific">Aquimixticola soesokkakensis</name>
    <dbReference type="NCBI Taxonomy" id="1519096"/>
    <lineage>
        <taxon>Bacteria</taxon>
        <taxon>Pseudomonadati</taxon>
        <taxon>Pseudomonadota</taxon>
        <taxon>Alphaproteobacteria</taxon>
        <taxon>Rhodobacterales</taxon>
        <taxon>Paracoccaceae</taxon>
        <taxon>Aquimixticola</taxon>
    </lineage>
</organism>
<feature type="domain" description="Multidrug resistance protein MdtA-like beta-barrel" evidence="6">
    <location>
        <begin position="229"/>
        <end position="317"/>
    </location>
</feature>
<sequence length="420" mass="43410">MPCRLLRPIVSHRRANSPLRASALTLAIALGGTVFATGAVVAPQVALAQGMPSAGPTEVGIVTLQSEAVPYVITLPGRAVAYEQTDIRPRVEGTVAEINYTAGQSVAVGDVLFHLDSDTYDAALSAAQADVAGAEASVTAAQAVADRYAKLANLAVTQEQIDTANVTLLQAQATLSSAQAALKTARLNVERTVITSPIAGVVEVADVSIGALVTANQTSALTTVTRMDPIYVDVAESSARLLRVRNQVETGILERGEALDIALTLESGQSYSGKGTLVSPGNTVSTTTGSVDFRLSFDNGERVIMPGMFLRVDLTLGTTQAILVPQRATSRGSDGSLTAFVVEDGKTVQVTLTSNGSYKNAWIVTDGVTEGQSLVVDGLRNMTAGTEVTTVPVVIDDQGVVSDAPSDTSADAAQTPPATE</sequence>
<dbReference type="InterPro" id="IPR058626">
    <property type="entry name" value="MdtA-like_b-barrel"/>
</dbReference>
<dbReference type="Proteomes" id="UP000193862">
    <property type="component" value="Unassembled WGS sequence"/>
</dbReference>
<dbReference type="Gene3D" id="2.40.50.100">
    <property type="match status" value="1"/>
</dbReference>
<keyword evidence="9" id="KW-1185">Reference proteome</keyword>
<dbReference type="PANTHER" id="PTHR30158:SF3">
    <property type="entry name" value="MULTIDRUG EFFLUX PUMP SUBUNIT ACRA-RELATED"/>
    <property type="match status" value="1"/>
</dbReference>
<evidence type="ECO:0000259" key="5">
    <source>
        <dbReference type="Pfam" id="PF25917"/>
    </source>
</evidence>
<comment type="subcellular location">
    <subcellularLocation>
        <location evidence="1">Cell envelope</location>
    </subcellularLocation>
</comment>
<evidence type="ECO:0000259" key="6">
    <source>
        <dbReference type="Pfam" id="PF25944"/>
    </source>
</evidence>
<evidence type="ECO:0000256" key="3">
    <source>
        <dbReference type="SAM" id="MobiDB-lite"/>
    </source>
</evidence>
<dbReference type="EMBL" id="FWFS01000003">
    <property type="protein sequence ID" value="SLN32997.1"/>
    <property type="molecule type" value="Genomic_DNA"/>
</dbReference>
<dbReference type="GO" id="GO:0046677">
    <property type="term" value="P:response to antibiotic"/>
    <property type="evidence" value="ECO:0007669"/>
    <property type="project" value="TreeGrafter"/>
</dbReference>
<protein>
    <submittedName>
        <fullName evidence="8">Multidrug resistance protein MexA</fullName>
    </submittedName>
</protein>
<feature type="domain" description="Multidrug resistance protein MdtA-like barrel-sandwich hybrid" evidence="5">
    <location>
        <begin position="84"/>
        <end position="224"/>
    </location>
</feature>
<feature type="domain" description="Multidrug resistance protein MdtA-like alpha-helical hairpin" evidence="4">
    <location>
        <begin position="124"/>
        <end position="190"/>
    </location>
</feature>
<dbReference type="SUPFAM" id="SSF111369">
    <property type="entry name" value="HlyD-like secretion proteins"/>
    <property type="match status" value="1"/>
</dbReference>
<dbReference type="Gene3D" id="2.40.30.170">
    <property type="match status" value="1"/>
</dbReference>
<dbReference type="InterPro" id="IPR006143">
    <property type="entry name" value="RND_pump_MFP"/>
</dbReference>
<dbReference type="Pfam" id="PF25944">
    <property type="entry name" value="Beta-barrel_RND"/>
    <property type="match status" value="1"/>
</dbReference>
<evidence type="ECO:0000259" key="7">
    <source>
        <dbReference type="Pfam" id="PF25967"/>
    </source>
</evidence>
<evidence type="ECO:0000256" key="1">
    <source>
        <dbReference type="ARBA" id="ARBA00004196"/>
    </source>
</evidence>
<dbReference type="InterPro" id="IPR058624">
    <property type="entry name" value="MdtA-like_HH"/>
</dbReference>
<evidence type="ECO:0000259" key="4">
    <source>
        <dbReference type="Pfam" id="PF25876"/>
    </source>
</evidence>
<dbReference type="PANTHER" id="PTHR30158">
    <property type="entry name" value="ACRA/E-RELATED COMPONENT OF DRUG EFFLUX TRANSPORTER"/>
    <property type="match status" value="1"/>
</dbReference>
<dbReference type="AlphaFoldDB" id="A0A1Y5S9E5"/>
<evidence type="ECO:0000313" key="9">
    <source>
        <dbReference type="Proteomes" id="UP000193862"/>
    </source>
</evidence>
<dbReference type="NCBIfam" id="TIGR01730">
    <property type="entry name" value="RND_mfp"/>
    <property type="match status" value="1"/>
</dbReference>
<dbReference type="Pfam" id="PF25876">
    <property type="entry name" value="HH_MFP_RND"/>
    <property type="match status" value="1"/>
</dbReference>
<comment type="similarity">
    <text evidence="2">Belongs to the membrane fusion protein (MFP) (TC 8.A.1) family.</text>
</comment>